<proteinExistence type="predicted"/>
<gene>
    <name evidence="2" type="ORF">T10_11244</name>
</gene>
<sequence length="127" mass="14836">MSNANAELDKQKCQDVHEKIISNFPLATTRAAEAYNRTMNAKSEDLCYFIFEIYEQKTNRLQIEVENKYRRVKMRQRLAMRVLRVFACRLFSFIFLLSTLSLFNRMQIGTNFIVDAVSNCVSASLFS</sequence>
<evidence type="ECO:0000256" key="1">
    <source>
        <dbReference type="SAM" id="Phobius"/>
    </source>
</evidence>
<keyword evidence="1" id="KW-0472">Membrane</keyword>
<keyword evidence="1" id="KW-0812">Transmembrane</keyword>
<dbReference type="Proteomes" id="UP000054843">
    <property type="component" value="Unassembled WGS sequence"/>
</dbReference>
<feature type="transmembrane region" description="Helical" evidence="1">
    <location>
        <begin position="78"/>
        <end position="103"/>
    </location>
</feature>
<evidence type="ECO:0000313" key="3">
    <source>
        <dbReference type="Proteomes" id="UP000054843"/>
    </source>
</evidence>
<keyword evidence="3" id="KW-1185">Reference proteome</keyword>
<organism evidence="2 3">
    <name type="scientific">Trichinella papuae</name>
    <dbReference type="NCBI Taxonomy" id="268474"/>
    <lineage>
        <taxon>Eukaryota</taxon>
        <taxon>Metazoa</taxon>
        <taxon>Ecdysozoa</taxon>
        <taxon>Nematoda</taxon>
        <taxon>Enoplea</taxon>
        <taxon>Dorylaimia</taxon>
        <taxon>Trichinellida</taxon>
        <taxon>Trichinellidae</taxon>
        <taxon>Trichinella</taxon>
    </lineage>
</organism>
<reference evidence="2 3" key="1">
    <citation type="submission" date="2015-01" db="EMBL/GenBank/DDBJ databases">
        <title>Evolution of Trichinella species and genotypes.</title>
        <authorList>
            <person name="Korhonen P.K."/>
            <person name="Edoardo P."/>
            <person name="Giuseppe L.R."/>
            <person name="Gasser R.B."/>
        </authorList>
    </citation>
    <scope>NUCLEOTIDE SEQUENCE [LARGE SCALE GENOMIC DNA]</scope>
    <source>
        <strain evidence="2">ISS1980</strain>
    </source>
</reference>
<accession>A0A0V1M927</accession>
<evidence type="ECO:0000313" key="2">
    <source>
        <dbReference type="EMBL" id="KRZ68230.1"/>
    </source>
</evidence>
<comment type="caution">
    <text evidence="2">The sequence shown here is derived from an EMBL/GenBank/DDBJ whole genome shotgun (WGS) entry which is preliminary data.</text>
</comment>
<dbReference type="AlphaFoldDB" id="A0A0V1M927"/>
<keyword evidence="1" id="KW-1133">Transmembrane helix</keyword>
<protein>
    <submittedName>
        <fullName evidence="2">Uncharacterized protein</fullName>
    </submittedName>
</protein>
<dbReference type="EMBL" id="JYDO01000171">
    <property type="protein sequence ID" value="KRZ68230.1"/>
    <property type="molecule type" value="Genomic_DNA"/>
</dbReference>
<name>A0A0V1M927_9BILA</name>